<dbReference type="PRINTS" id="PR01345">
    <property type="entry name" value="CERVTRCPTASE"/>
</dbReference>
<dbReference type="InParanoid" id="A0A6P7F1F3"/>
<reference evidence="1" key="1">
    <citation type="submission" date="2025-08" db="UniProtKB">
        <authorList>
            <consortium name="RefSeq"/>
        </authorList>
    </citation>
    <scope>IDENTIFICATION</scope>
    <source>
        <tissue evidence="1">Whole insect</tissue>
    </source>
</reference>
<dbReference type="AlphaFoldDB" id="A0A6P7F1F3"/>
<protein>
    <submittedName>
        <fullName evidence="1">Uncharacterized protein LOC114325552</fullName>
    </submittedName>
</protein>
<name>A0A6P7F1F3_DIAVI</name>
<evidence type="ECO:0000313" key="1">
    <source>
        <dbReference type="RefSeq" id="XP_028129434.1"/>
    </source>
</evidence>
<sequence>MLENVILLVSVEDIRINNPFYNYKLAEEPLKAVSTVRDLGVQLDSKLNFCAHFDYVNNQAFKMLGFIIRTSRCLHNINSIRLIYISLVRSVLEYCSVVWSPTYEVHIEKLEKVQNKFIR</sequence>
<dbReference type="PANTHER" id="PTHR33332">
    <property type="entry name" value="REVERSE TRANSCRIPTASE DOMAIN-CONTAINING PROTEIN"/>
    <property type="match status" value="1"/>
</dbReference>
<dbReference type="RefSeq" id="XP_028129434.1">
    <property type="nucleotide sequence ID" value="XM_028273633.1"/>
</dbReference>
<accession>A0A6P7F1F3</accession>
<proteinExistence type="predicted"/>
<organism evidence="1">
    <name type="scientific">Diabrotica virgifera virgifera</name>
    <name type="common">western corn rootworm</name>
    <dbReference type="NCBI Taxonomy" id="50390"/>
    <lineage>
        <taxon>Eukaryota</taxon>
        <taxon>Metazoa</taxon>
        <taxon>Ecdysozoa</taxon>
        <taxon>Arthropoda</taxon>
        <taxon>Hexapoda</taxon>
        <taxon>Insecta</taxon>
        <taxon>Pterygota</taxon>
        <taxon>Neoptera</taxon>
        <taxon>Endopterygota</taxon>
        <taxon>Coleoptera</taxon>
        <taxon>Polyphaga</taxon>
        <taxon>Cucujiformia</taxon>
        <taxon>Chrysomeloidea</taxon>
        <taxon>Chrysomelidae</taxon>
        <taxon>Galerucinae</taxon>
        <taxon>Diabroticina</taxon>
        <taxon>Diabroticites</taxon>
        <taxon>Diabrotica</taxon>
    </lineage>
</organism>
<gene>
    <name evidence="1" type="primary">LOC114325552</name>
</gene>